<dbReference type="SMART" id="SM00544">
    <property type="entry name" value="MA3"/>
    <property type="match status" value="1"/>
</dbReference>
<comment type="caution">
    <text evidence="6">The sequence shown here is derived from an EMBL/GenBank/DDBJ whole genome shotgun (WGS) entry which is preliminary data.</text>
</comment>
<feature type="domain" description="MI" evidence="5">
    <location>
        <begin position="988"/>
        <end position="1110"/>
    </location>
</feature>
<feature type="region of interest" description="Disordered" evidence="4">
    <location>
        <begin position="956"/>
        <end position="986"/>
    </location>
</feature>
<dbReference type="Pfam" id="PF02847">
    <property type="entry name" value="MA3"/>
    <property type="match status" value="1"/>
</dbReference>
<feature type="region of interest" description="Disordered" evidence="4">
    <location>
        <begin position="75"/>
        <end position="103"/>
    </location>
</feature>
<dbReference type="Pfam" id="PF02854">
    <property type="entry name" value="MIF4G"/>
    <property type="match status" value="1"/>
</dbReference>
<feature type="compositionally biased region" description="Polar residues" evidence="4">
    <location>
        <begin position="176"/>
        <end position="194"/>
    </location>
</feature>
<evidence type="ECO:0000259" key="5">
    <source>
        <dbReference type="PROSITE" id="PS51366"/>
    </source>
</evidence>
<dbReference type="Gene3D" id="1.25.40.180">
    <property type="match status" value="3"/>
</dbReference>
<organism evidence="6 7">
    <name type="scientific">Argiope bruennichi</name>
    <name type="common">Wasp spider</name>
    <name type="synonym">Aranea bruennichi</name>
    <dbReference type="NCBI Taxonomy" id="94029"/>
    <lineage>
        <taxon>Eukaryota</taxon>
        <taxon>Metazoa</taxon>
        <taxon>Ecdysozoa</taxon>
        <taxon>Arthropoda</taxon>
        <taxon>Chelicerata</taxon>
        <taxon>Arachnida</taxon>
        <taxon>Araneae</taxon>
        <taxon>Araneomorphae</taxon>
        <taxon>Entelegynae</taxon>
        <taxon>Araneoidea</taxon>
        <taxon>Araneidae</taxon>
        <taxon>Argiope</taxon>
    </lineage>
</organism>
<evidence type="ECO:0000256" key="1">
    <source>
        <dbReference type="ARBA" id="ARBA00005775"/>
    </source>
</evidence>
<comment type="similarity">
    <text evidence="1">Belongs to the eukaryotic initiation factor 4G family.</text>
</comment>
<dbReference type="InterPro" id="IPR003890">
    <property type="entry name" value="MIF4G-like_typ-3"/>
</dbReference>
<proteinExistence type="inferred from homology"/>
<keyword evidence="2 6" id="KW-0396">Initiation factor</keyword>
<accession>A0A8T0EB96</accession>
<sequence length="1259" mass="142423">MENIQQLPMERELLMDRRYCKVPSLCGSKARRAIVQNAVDLLTVAAKVGIPLKCFRLVCDEFRIIFAMNQNNSKKRHAKHGQGNHQDYYAPSRVPAPSTQSNTNTPIGAVVSQPNQLPSSQYRTIPTMAYPMHHNFNAFPPTLGNHQFLQMFLKGAYNPAQFPVTASQVDLKDCSTQSSNNLNDNSNVISSNPSGRAIPIIDPRTGKRVVFTYDKNSEGSSFHSSNKKESENTESNICAQPAKQVANSNDSHRDIRSKQHELLKTDTLCSPKKEEVGMQEMLIGRKKKARRRNNKNKQSESEKPATAYLVLPLPPSTEVPTIAPTPDSKRNLSSVPVMDSGILNTIPVLEEALTTLQNDVPTSKPTFETSFASPSADGKDKKNVVKPQHDKTVLKYSYKKDQWSPLNPEGKRQYDRDFLLQLATHPLSSCKLNDIPNVIKYKAYKVYIQNPPTKKKKKPAAPAMSSCGELFVPKYAPTALITEEPTTAYSVLPHPPTATAASTSAPTTNFKRNLSSSPAMDREILNTIPLFEETLITTLQNDVPASKPAFRTSSVSPRTDIKGKENAIEPQQNKVVLKYSYKEDQWSPLNPEGKKQYDREFLLQVSSDPLSLCKLNDIPNVIKYEPYKAYLQNPPTKKKKKRATPVVTKSGQFSCGELFVPKHAPTALFTGERQHVWKPLHMIEELLNEKDKLKRSVLGVLNKLTPQKFETLLAQLKSIPIDTEEKLAVVSNLIFENAINERKFSAVYAKLCNHLALIKVPTSGKSGTQVNFRKLLLTKCEKEFEFYRSDEKNEEKTKNLEAVDPHKRKELQIEYEEKERKIRNRQLGNIKFIGELFKLKMFIEPIMHGYIKKLLNQADDLSFECLSELLKTIGKELDGKGTIKMSCSKQMDIYLAQIKLIVDKQMASPRVRFMLEDVIDLKKNNWVPKKEENNPKTLDEICKEAEREACEQQHLLNNETNYPKTIPQDRDQPNNAELGVHSSEYNEDELEKSNSFRDGFRHNNDFEEVIRCVIEMASPNTVHMYINATINDFLERSSEARYSLGQLLASLLKKKKITFDQYKKGFAGVLEIIDDYALNIPLIWDYMGEILEPMIEVYETPFKLLKEVLEPCIPSEKAGMLLSSILHCAAKWKGTMKLGTEFIEEHQLEFTMNPMKVIPPIQIPMEGMKKHLLSGLEKNDELEDVSNWIGANVSDTSDPTFVHALVTAVHESCLSDSGTAWKLNTSKLKSRIPLISCYVSTNKKLQLQSLYAAQALVDQ</sequence>
<dbReference type="PANTHER" id="PTHR23253:SF78">
    <property type="entry name" value="EUKARYOTIC TRANSLATION INITIATION FACTOR 4G1, ISOFORM B-RELATED"/>
    <property type="match status" value="1"/>
</dbReference>
<feature type="compositionally biased region" description="Low complexity" evidence="4">
    <location>
        <begin position="497"/>
        <end position="508"/>
    </location>
</feature>
<dbReference type="InterPro" id="IPR016024">
    <property type="entry name" value="ARM-type_fold"/>
</dbReference>
<feature type="compositionally biased region" description="Basic and acidic residues" evidence="4">
    <location>
        <begin position="377"/>
        <end position="386"/>
    </location>
</feature>
<dbReference type="SMART" id="SM00543">
    <property type="entry name" value="MIF4G"/>
    <property type="match status" value="1"/>
</dbReference>
<feature type="region of interest" description="Disordered" evidence="4">
    <location>
        <begin position="282"/>
        <end position="306"/>
    </location>
</feature>
<dbReference type="SUPFAM" id="SSF48371">
    <property type="entry name" value="ARM repeat"/>
    <property type="match status" value="2"/>
</dbReference>
<dbReference type="InterPro" id="IPR049485">
    <property type="entry name" value="eIF4G1-like_eIF4E-bd"/>
</dbReference>
<dbReference type="Pfam" id="PF21140">
    <property type="entry name" value="eIF4G1-like_eIF4E-bd"/>
    <property type="match status" value="2"/>
</dbReference>
<dbReference type="PROSITE" id="PS51366">
    <property type="entry name" value="MI"/>
    <property type="match status" value="1"/>
</dbReference>
<protein>
    <submittedName>
        <fullName evidence="6">Eukaryotic translation initiation factor 4 like protein</fullName>
    </submittedName>
</protein>
<feature type="region of interest" description="Disordered" evidence="4">
    <location>
        <begin position="176"/>
        <end position="200"/>
    </location>
</feature>
<evidence type="ECO:0000313" key="6">
    <source>
        <dbReference type="EMBL" id="KAF8767465.1"/>
    </source>
</evidence>
<evidence type="ECO:0000256" key="2">
    <source>
        <dbReference type="ARBA" id="ARBA00022540"/>
    </source>
</evidence>
<feature type="region of interest" description="Disordered" evidence="4">
    <location>
        <begin position="216"/>
        <end position="236"/>
    </location>
</feature>
<dbReference type="PANTHER" id="PTHR23253">
    <property type="entry name" value="EUKARYOTIC TRANSLATION INITIATION FACTOR 4 GAMMA"/>
    <property type="match status" value="1"/>
</dbReference>
<dbReference type="GO" id="GO:0003729">
    <property type="term" value="F:mRNA binding"/>
    <property type="evidence" value="ECO:0007669"/>
    <property type="project" value="TreeGrafter"/>
</dbReference>
<evidence type="ECO:0000256" key="3">
    <source>
        <dbReference type="ARBA" id="ARBA00022917"/>
    </source>
</evidence>
<reference evidence="6" key="2">
    <citation type="submission" date="2020-06" db="EMBL/GenBank/DDBJ databases">
        <authorList>
            <person name="Sheffer M."/>
        </authorList>
    </citation>
    <scope>NUCLEOTIDE SEQUENCE</scope>
</reference>
<evidence type="ECO:0000256" key="4">
    <source>
        <dbReference type="SAM" id="MobiDB-lite"/>
    </source>
</evidence>
<feature type="region of interest" description="Disordered" evidence="4">
    <location>
        <begin position="495"/>
        <end position="515"/>
    </location>
</feature>
<feature type="compositionally biased region" description="Basic residues" evidence="4">
    <location>
        <begin position="284"/>
        <end position="295"/>
    </location>
</feature>
<dbReference type="GO" id="GO:0016281">
    <property type="term" value="C:eukaryotic translation initiation factor 4F complex"/>
    <property type="evidence" value="ECO:0007669"/>
    <property type="project" value="TreeGrafter"/>
</dbReference>
<feature type="compositionally biased region" description="Polar residues" evidence="4">
    <location>
        <begin position="360"/>
        <end position="373"/>
    </location>
</feature>
<dbReference type="InterPro" id="IPR003891">
    <property type="entry name" value="Initiation_fac_eIF4g_MI"/>
</dbReference>
<gene>
    <name evidence="6" type="ORF">HNY73_020424</name>
</gene>
<evidence type="ECO:0000313" key="7">
    <source>
        <dbReference type="Proteomes" id="UP000807504"/>
    </source>
</evidence>
<keyword evidence="3" id="KW-0648">Protein biosynthesis</keyword>
<dbReference type="AlphaFoldDB" id="A0A8T0EB96"/>
<feature type="region of interest" description="Disordered" evidence="4">
    <location>
        <begin position="360"/>
        <end position="386"/>
    </location>
</feature>
<dbReference type="EMBL" id="JABXBU010002230">
    <property type="protein sequence ID" value="KAF8767465.1"/>
    <property type="molecule type" value="Genomic_DNA"/>
</dbReference>
<name>A0A8T0EB96_ARGBR</name>
<dbReference type="Proteomes" id="UP000807504">
    <property type="component" value="Unassembled WGS sequence"/>
</dbReference>
<dbReference type="GO" id="GO:0003743">
    <property type="term" value="F:translation initiation factor activity"/>
    <property type="evidence" value="ECO:0007669"/>
    <property type="project" value="UniProtKB-KW"/>
</dbReference>
<keyword evidence="7" id="KW-1185">Reference proteome</keyword>
<reference evidence="6" key="1">
    <citation type="journal article" date="2020" name="bioRxiv">
        <title>Chromosome-level reference genome of the European wasp spider Argiope bruennichi: a resource for studies on range expansion and evolutionary adaptation.</title>
        <authorList>
            <person name="Sheffer M.M."/>
            <person name="Hoppe A."/>
            <person name="Krehenwinkel H."/>
            <person name="Uhl G."/>
            <person name="Kuss A.W."/>
            <person name="Jensen L."/>
            <person name="Jensen C."/>
            <person name="Gillespie R.G."/>
            <person name="Hoff K.J."/>
            <person name="Prost S."/>
        </authorList>
    </citation>
    <scope>NUCLEOTIDE SEQUENCE</scope>
</reference>